<accession>A0ACA9SA52</accession>
<name>A0ACA9SA52_9GLOM</name>
<evidence type="ECO:0000313" key="1">
    <source>
        <dbReference type="EMBL" id="CAG8831656.1"/>
    </source>
</evidence>
<feature type="non-terminal residue" evidence="1">
    <location>
        <position position="149"/>
    </location>
</feature>
<sequence>EGPSTFSSKTSPISIPQSQKDIVQPILSPSKNLNPNAPVFVPQSLNSSLLSGAGEKINISSKQLEGMKKNRDSGNESSVNKDENDEEFVYPKSDEDEFVYDSKDSKDSDDEFFYGSSSNDEMVFPHDISIGNTENSNVPEITVKFTGNT</sequence>
<dbReference type="Proteomes" id="UP000789920">
    <property type="component" value="Unassembled WGS sequence"/>
</dbReference>
<evidence type="ECO:0000313" key="2">
    <source>
        <dbReference type="Proteomes" id="UP000789920"/>
    </source>
</evidence>
<feature type="non-terminal residue" evidence="1">
    <location>
        <position position="1"/>
    </location>
</feature>
<reference evidence="1" key="1">
    <citation type="submission" date="2021-06" db="EMBL/GenBank/DDBJ databases">
        <authorList>
            <person name="Kallberg Y."/>
            <person name="Tangrot J."/>
            <person name="Rosling A."/>
        </authorList>
    </citation>
    <scope>NUCLEOTIDE SEQUENCE</scope>
    <source>
        <strain evidence="1">MA461A</strain>
    </source>
</reference>
<protein>
    <submittedName>
        <fullName evidence="1">31115_t:CDS:1</fullName>
    </submittedName>
</protein>
<comment type="caution">
    <text evidence="1">The sequence shown here is derived from an EMBL/GenBank/DDBJ whole genome shotgun (WGS) entry which is preliminary data.</text>
</comment>
<gene>
    <name evidence="1" type="ORF">RPERSI_LOCUS28215</name>
</gene>
<organism evidence="1 2">
    <name type="scientific">Racocetra persica</name>
    <dbReference type="NCBI Taxonomy" id="160502"/>
    <lineage>
        <taxon>Eukaryota</taxon>
        <taxon>Fungi</taxon>
        <taxon>Fungi incertae sedis</taxon>
        <taxon>Mucoromycota</taxon>
        <taxon>Glomeromycotina</taxon>
        <taxon>Glomeromycetes</taxon>
        <taxon>Diversisporales</taxon>
        <taxon>Gigasporaceae</taxon>
        <taxon>Racocetra</taxon>
    </lineage>
</organism>
<dbReference type="EMBL" id="CAJVQC010101956">
    <property type="protein sequence ID" value="CAG8831656.1"/>
    <property type="molecule type" value="Genomic_DNA"/>
</dbReference>
<keyword evidence="2" id="KW-1185">Reference proteome</keyword>
<proteinExistence type="predicted"/>